<feature type="region of interest" description="Disordered" evidence="1">
    <location>
        <begin position="31"/>
        <end position="79"/>
    </location>
</feature>
<feature type="compositionally biased region" description="Low complexity" evidence="1">
    <location>
        <begin position="39"/>
        <end position="55"/>
    </location>
</feature>
<gene>
    <name evidence="3" type="ORF">HDA30_001308</name>
</gene>
<evidence type="ECO:0000313" key="4">
    <source>
        <dbReference type="Proteomes" id="UP000540191"/>
    </source>
</evidence>
<keyword evidence="4" id="KW-1185">Reference proteome</keyword>
<evidence type="ECO:0008006" key="5">
    <source>
        <dbReference type="Google" id="ProtNLM"/>
    </source>
</evidence>
<comment type="caution">
    <text evidence="3">The sequence shown here is derived from an EMBL/GenBank/DDBJ whole genome shotgun (WGS) entry which is preliminary data.</text>
</comment>
<dbReference type="RefSeq" id="WP_158496514.1">
    <property type="nucleotide sequence ID" value="NZ_JACHNA010000001.1"/>
</dbReference>
<name>A0A7W7GPC2_9MICC</name>
<feature type="region of interest" description="Disordered" evidence="1">
    <location>
        <begin position="214"/>
        <end position="268"/>
    </location>
</feature>
<proteinExistence type="predicted"/>
<feature type="signal peptide" evidence="2">
    <location>
        <begin position="1"/>
        <end position="30"/>
    </location>
</feature>
<evidence type="ECO:0000256" key="1">
    <source>
        <dbReference type="SAM" id="MobiDB-lite"/>
    </source>
</evidence>
<evidence type="ECO:0000313" key="3">
    <source>
        <dbReference type="EMBL" id="MBB4735800.1"/>
    </source>
</evidence>
<feature type="compositionally biased region" description="Basic and acidic residues" evidence="1">
    <location>
        <begin position="223"/>
        <end position="238"/>
    </location>
</feature>
<feature type="region of interest" description="Disordered" evidence="1">
    <location>
        <begin position="124"/>
        <end position="155"/>
    </location>
</feature>
<organism evidence="3 4">
    <name type="scientific">Micrococcus cohnii</name>
    <dbReference type="NCBI Taxonomy" id="993416"/>
    <lineage>
        <taxon>Bacteria</taxon>
        <taxon>Bacillati</taxon>
        <taxon>Actinomycetota</taxon>
        <taxon>Actinomycetes</taxon>
        <taxon>Micrococcales</taxon>
        <taxon>Micrococcaceae</taxon>
        <taxon>Micrococcus</taxon>
    </lineage>
</organism>
<dbReference type="PROSITE" id="PS51257">
    <property type="entry name" value="PROKAR_LIPOPROTEIN"/>
    <property type="match status" value="1"/>
</dbReference>
<keyword evidence="2" id="KW-0732">Signal</keyword>
<dbReference type="Proteomes" id="UP000540191">
    <property type="component" value="Unassembled WGS sequence"/>
</dbReference>
<reference evidence="3 4" key="1">
    <citation type="submission" date="2020-08" db="EMBL/GenBank/DDBJ databases">
        <title>Sequencing the genomes of 1000 actinobacteria strains.</title>
        <authorList>
            <person name="Klenk H.-P."/>
        </authorList>
    </citation>
    <scope>NUCLEOTIDE SEQUENCE [LARGE SCALE GENOMIC DNA]</scope>
    <source>
        <strain evidence="3 4">DSM 23974</strain>
    </source>
</reference>
<feature type="chain" id="PRO_5039525691" description="Lipoprotein" evidence="2">
    <location>
        <begin position="31"/>
        <end position="268"/>
    </location>
</feature>
<dbReference type="AlphaFoldDB" id="A0A7W7GPC2"/>
<sequence length="268" mass="28498">MTRHATTRGHRIPPRLATGVLLALALTGCAGTESGAGQSSPSGSTGESTSEAGETMNTPSMRPSPGLEPLGQEPTRDELLTLLERTTAAFAQNVAGPWDKPNGEPYEGADLSESRFMGHPARTCASVHDEPEDKPDKGYNFGYRLEGPGVDDPDEALDQARAWARANGWHEANTGPGGGSDESGSVFIHFTGAGLPSVTFDASTEITRFSIQTPCSAHPTVIQHHDDRANDPRYEYKVPNDPYADPTVPHDRFSDPEDFPAPASSTTG</sequence>
<accession>A0A7W7GPC2</accession>
<evidence type="ECO:0000256" key="2">
    <source>
        <dbReference type="SAM" id="SignalP"/>
    </source>
</evidence>
<dbReference type="EMBL" id="JACHNA010000001">
    <property type="protein sequence ID" value="MBB4735800.1"/>
    <property type="molecule type" value="Genomic_DNA"/>
</dbReference>
<feature type="compositionally biased region" description="Basic and acidic residues" evidence="1">
    <location>
        <begin position="127"/>
        <end position="137"/>
    </location>
</feature>
<protein>
    <recommendedName>
        <fullName evidence="5">Lipoprotein</fullName>
    </recommendedName>
</protein>